<gene>
    <name evidence="2" type="ORF">XM53_07685</name>
</gene>
<dbReference type="RefSeq" id="WP_057791967.1">
    <property type="nucleotide sequence ID" value="NZ_LAXJ01000007.1"/>
</dbReference>
<keyword evidence="3" id="KW-1185">Reference proteome</keyword>
<dbReference type="EMBL" id="LAXJ01000007">
    <property type="protein sequence ID" value="KRS13029.1"/>
    <property type="molecule type" value="Genomic_DNA"/>
</dbReference>
<dbReference type="Gene3D" id="2.60.40.2080">
    <property type="match status" value="1"/>
</dbReference>
<dbReference type="Pfam" id="PF09458">
    <property type="entry name" value="H_lectin"/>
    <property type="match status" value="1"/>
</dbReference>
<dbReference type="InterPro" id="IPR019019">
    <property type="entry name" value="H-type_lectin_domain"/>
</dbReference>
<dbReference type="GO" id="GO:0098609">
    <property type="term" value="P:cell-cell adhesion"/>
    <property type="evidence" value="ECO:0007669"/>
    <property type="project" value="TreeGrafter"/>
</dbReference>
<dbReference type="GO" id="GO:0009986">
    <property type="term" value="C:cell surface"/>
    <property type="evidence" value="ECO:0007669"/>
    <property type="project" value="TreeGrafter"/>
</dbReference>
<dbReference type="OrthoDB" id="7658568at2"/>
<protein>
    <submittedName>
        <fullName evidence="2">ATP synthase</fullName>
    </submittedName>
</protein>
<dbReference type="STRING" id="1641875.XM53_07685"/>
<organism evidence="2 3">
    <name type="scientific">Roseovarius atlanticus</name>
    <dbReference type="NCBI Taxonomy" id="1641875"/>
    <lineage>
        <taxon>Bacteria</taxon>
        <taxon>Pseudomonadati</taxon>
        <taxon>Pseudomonadota</taxon>
        <taxon>Alphaproteobacteria</taxon>
        <taxon>Rhodobacterales</taxon>
        <taxon>Roseobacteraceae</taxon>
        <taxon>Roseovarius</taxon>
    </lineage>
</organism>
<dbReference type="PANTHER" id="PTHR46938">
    <property type="entry name" value="DISCOIDIN-1 SUBUNIT A-RELATED-RELATED"/>
    <property type="match status" value="1"/>
</dbReference>
<reference evidence="2 3" key="1">
    <citation type="submission" date="2015-04" db="EMBL/GenBank/DDBJ databases">
        <title>The draft genome sequence of Roseovarius sp.R12b.</title>
        <authorList>
            <person name="Li G."/>
            <person name="Lai Q."/>
            <person name="Shao Z."/>
            <person name="Yan P."/>
        </authorList>
    </citation>
    <scope>NUCLEOTIDE SEQUENCE [LARGE SCALE GENOMIC DNA]</scope>
    <source>
        <strain evidence="2 3">R12B</strain>
    </source>
</reference>
<evidence type="ECO:0000313" key="3">
    <source>
        <dbReference type="Proteomes" id="UP000051295"/>
    </source>
</evidence>
<dbReference type="Proteomes" id="UP000051295">
    <property type="component" value="Unassembled WGS sequence"/>
</dbReference>
<sequence>MKYLVNQTIGIEQGDDVLFSDYEDGGEMWTGTGARERRRKVKFGTAFKEPPSVHVSLSMWDMDSATNARADVTAENVLPTGFEVVFRTWGDTRVARARIRWMAIGAVPHEDDWQLY</sequence>
<evidence type="ECO:0000259" key="1">
    <source>
        <dbReference type="Pfam" id="PF09458"/>
    </source>
</evidence>
<dbReference type="GO" id="GO:0070492">
    <property type="term" value="F:oligosaccharide binding"/>
    <property type="evidence" value="ECO:0007669"/>
    <property type="project" value="TreeGrafter"/>
</dbReference>
<dbReference type="GO" id="GO:0030247">
    <property type="term" value="F:polysaccharide binding"/>
    <property type="evidence" value="ECO:0007669"/>
    <property type="project" value="TreeGrafter"/>
</dbReference>
<name>A0A0T5NVR5_9RHOB</name>
<dbReference type="PATRIC" id="fig|1641875.4.peg.3938"/>
<dbReference type="GO" id="GO:0046871">
    <property type="term" value="F:N-acetylgalactosamine binding"/>
    <property type="evidence" value="ECO:0007669"/>
    <property type="project" value="TreeGrafter"/>
</dbReference>
<dbReference type="SUPFAM" id="SSF141086">
    <property type="entry name" value="Agglutinin HPA-like"/>
    <property type="match status" value="1"/>
</dbReference>
<proteinExistence type="predicted"/>
<feature type="domain" description="H-type lectin" evidence="1">
    <location>
        <begin position="39"/>
        <end position="104"/>
    </location>
</feature>
<dbReference type="AlphaFoldDB" id="A0A0T5NVR5"/>
<comment type="caution">
    <text evidence="2">The sequence shown here is derived from an EMBL/GenBank/DDBJ whole genome shotgun (WGS) entry which is preliminary data.</text>
</comment>
<dbReference type="GO" id="GO:0098636">
    <property type="term" value="C:protein complex involved in cell adhesion"/>
    <property type="evidence" value="ECO:0007669"/>
    <property type="project" value="TreeGrafter"/>
</dbReference>
<dbReference type="InterPro" id="IPR037221">
    <property type="entry name" value="H-type_lectin_dom_sf"/>
</dbReference>
<dbReference type="InterPro" id="IPR052487">
    <property type="entry name" value="Galactose-binding_lectin"/>
</dbReference>
<evidence type="ECO:0000313" key="2">
    <source>
        <dbReference type="EMBL" id="KRS13029.1"/>
    </source>
</evidence>
<accession>A0A0T5NVR5</accession>
<dbReference type="GO" id="GO:0045335">
    <property type="term" value="C:phagocytic vesicle"/>
    <property type="evidence" value="ECO:0007669"/>
    <property type="project" value="TreeGrafter"/>
</dbReference>